<gene>
    <name evidence="1" type="ORF">MLD38_013692</name>
</gene>
<sequence length="189" mass="20549">MGRDSVVQDTNQPHVVVVPYPAQGHINPLLKFAKILHGRGGFHVTFVNTRYNAHRLLKSRGPASLNDQPGFQFEAIPDGLPPVDADVMQNIPALSESLARTCLEPFVDLVSRVNRKGGPPVSCFVFDAMMPFVAAAAEKFRLPAVAFWPPAACAIWGVAQYPKLIEKGLVPLKDSSYLTNGFLDTLAIA</sequence>
<dbReference type="EMBL" id="CM042883">
    <property type="protein sequence ID" value="KAI4375874.1"/>
    <property type="molecule type" value="Genomic_DNA"/>
</dbReference>
<evidence type="ECO:0000313" key="2">
    <source>
        <dbReference type="Proteomes" id="UP001057402"/>
    </source>
</evidence>
<dbReference type="Proteomes" id="UP001057402">
    <property type="component" value="Chromosome 4"/>
</dbReference>
<name>A0ACB9RE28_9MYRT</name>
<organism evidence="1 2">
    <name type="scientific">Melastoma candidum</name>
    <dbReference type="NCBI Taxonomy" id="119954"/>
    <lineage>
        <taxon>Eukaryota</taxon>
        <taxon>Viridiplantae</taxon>
        <taxon>Streptophyta</taxon>
        <taxon>Embryophyta</taxon>
        <taxon>Tracheophyta</taxon>
        <taxon>Spermatophyta</taxon>
        <taxon>Magnoliopsida</taxon>
        <taxon>eudicotyledons</taxon>
        <taxon>Gunneridae</taxon>
        <taxon>Pentapetalae</taxon>
        <taxon>rosids</taxon>
        <taxon>malvids</taxon>
        <taxon>Myrtales</taxon>
        <taxon>Melastomataceae</taxon>
        <taxon>Melastomatoideae</taxon>
        <taxon>Melastomateae</taxon>
        <taxon>Melastoma</taxon>
    </lineage>
</organism>
<proteinExistence type="predicted"/>
<accession>A0ACB9RE28</accession>
<keyword evidence="2" id="KW-1185">Reference proteome</keyword>
<protein>
    <submittedName>
        <fullName evidence="1">Uncharacterized protein</fullName>
    </submittedName>
</protein>
<comment type="caution">
    <text evidence="1">The sequence shown here is derived from an EMBL/GenBank/DDBJ whole genome shotgun (WGS) entry which is preliminary data.</text>
</comment>
<evidence type="ECO:0000313" key="1">
    <source>
        <dbReference type="EMBL" id="KAI4375874.1"/>
    </source>
</evidence>
<reference evidence="2" key="1">
    <citation type="journal article" date="2023" name="Front. Plant Sci.">
        <title>Chromosomal-level genome assembly of Melastoma candidum provides insights into trichome evolution.</title>
        <authorList>
            <person name="Zhong Y."/>
            <person name="Wu W."/>
            <person name="Sun C."/>
            <person name="Zou P."/>
            <person name="Liu Y."/>
            <person name="Dai S."/>
            <person name="Zhou R."/>
        </authorList>
    </citation>
    <scope>NUCLEOTIDE SEQUENCE [LARGE SCALE GENOMIC DNA]</scope>
</reference>